<dbReference type="AlphaFoldDB" id="A0A6C0CQ46"/>
<sequence>MSFLKKLIFVGVCLIHRTHQTTFHSSIGHSYNYCLDVIGGLSTNLALFQMYECNGSPAQDFKIDTLYQNNGIDIFYTGVDIYTGASNYYYCIDQPVSSTIINQGLCNRIWTIVKNDDGTITFRLFHAPDYCLDILNANVFSASIIQSHVCNNSPAQKFLVGSQTPFYRLYNPSNGNHLWTPLKTERTDSGYVFEGIIGNILLDSDHNTVPLYRFIETNDQMFLTTDKNEGIRVGFTFIEIVGYVFLTPQTFYNTIAVHRFYNGRIHFYSTNEQEGTLSGYAHEAIVFYIIQTPVVPVVPVAPSAEMVGYYYKTFSSTADKAGPPSSMKGVLTMGIAFSGYVDYTNAELESNSVQNGIVGQKFLSIGGGNKYGRFTIASINAFNAKIPYIKGDGYTGLCYDIEIGDAGLTQAFLNSFQLARNNGLTVFVTVSYQAPFDVPDAKTQLMPALLASPNVNYISPMLYTSGCELVNNYAGGATEWGMWKNAVSKIVVSITSPSLYQDAVSHFNSFGITLHGYIVFDGTRVDQRDPTCV</sequence>
<dbReference type="PROSITE" id="PS50231">
    <property type="entry name" value="RICIN_B_LECTIN"/>
    <property type="match status" value="1"/>
</dbReference>
<evidence type="ECO:0000313" key="2">
    <source>
        <dbReference type="EMBL" id="QHT06688.1"/>
    </source>
</evidence>
<dbReference type="SUPFAM" id="SSF50370">
    <property type="entry name" value="Ricin B-like lectins"/>
    <property type="match status" value="1"/>
</dbReference>
<dbReference type="Gene3D" id="2.80.10.50">
    <property type="match status" value="1"/>
</dbReference>
<proteinExistence type="predicted"/>
<protein>
    <recommendedName>
        <fullName evidence="1">DUF5648 domain-containing protein</fullName>
    </recommendedName>
</protein>
<dbReference type="Pfam" id="PF18885">
    <property type="entry name" value="DUF5648"/>
    <property type="match status" value="1"/>
</dbReference>
<organism evidence="2">
    <name type="scientific">viral metagenome</name>
    <dbReference type="NCBI Taxonomy" id="1070528"/>
    <lineage>
        <taxon>unclassified sequences</taxon>
        <taxon>metagenomes</taxon>
        <taxon>organismal metagenomes</taxon>
    </lineage>
</organism>
<dbReference type="Gene3D" id="3.20.20.80">
    <property type="entry name" value="Glycosidases"/>
    <property type="match status" value="1"/>
</dbReference>
<name>A0A6C0CQ46_9ZZZZ</name>
<accession>A0A6C0CQ46</accession>
<evidence type="ECO:0000259" key="1">
    <source>
        <dbReference type="Pfam" id="PF18885"/>
    </source>
</evidence>
<dbReference type="EMBL" id="MN739474">
    <property type="protein sequence ID" value="QHT06688.1"/>
    <property type="molecule type" value="Genomic_DNA"/>
</dbReference>
<dbReference type="CDD" id="cd00161">
    <property type="entry name" value="beta-trefoil_Ricin-like"/>
    <property type="match status" value="1"/>
</dbReference>
<reference evidence="2" key="1">
    <citation type="journal article" date="2020" name="Nature">
        <title>Giant virus diversity and host interactions through global metagenomics.</title>
        <authorList>
            <person name="Schulz F."/>
            <person name="Roux S."/>
            <person name="Paez-Espino D."/>
            <person name="Jungbluth S."/>
            <person name="Walsh D.A."/>
            <person name="Denef V.J."/>
            <person name="McMahon K.D."/>
            <person name="Konstantinidis K.T."/>
            <person name="Eloe-Fadrosh E.A."/>
            <person name="Kyrpides N.C."/>
            <person name="Woyke T."/>
        </authorList>
    </citation>
    <scope>NUCLEOTIDE SEQUENCE</scope>
    <source>
        <strain evidence="2">GVMAG-M-3300021473-15</strain>
    </source>
</reference>
<dbReference type="InterPro" id="IPR035992">
    <property type="entry name" value="Ricin_B-like_lectins"/>
</dbReference>
<feature type="domain" description="DUF5648" evidence="1">
    <location>
        <begin position="161"/>
        <end position="232"/>
    </location>
</feature>
<dbReference type="InterPro" id="IPR043708">
    <property type="entry name" value="DUF5648"/>
</dbReference>